<comment type="caution">
    <text evidence="1">The sequence shown here is derived from an EMBL/GenBank/DDBJ whole genome shotgun (WGS) entry which is preliminary data.</text>
</comment>
<dbReference type="Proteomes" id="UP001610334">
    <property type="component" value="Unassembled WGS sequence"/>
</dbReference>
<protein>
    <submittedName>
        <fullName evidence="1">Uncharacterized protein</fullName>
    </submittedName>
</protein>
<evidence type="ECO:0000313" key="2">
    <source>
        <dbReference type="Proteomes" id="UP001610334"/>
    </source>
</evidence>
<reference evidence="1 2" key="1">
    <citation type="submission" date="2024-07" db="EMBL/GenBank/DDBJ databases">
        <title>Section-level genome sequencing and comparative genomics of Aspergillus sections Usti and Cavernicolus.</title>
        <authorList>
            <consortium name="Lawrence Berkeley National Laboratory"/>
            <person name="Nybo J.L."/>
            <person name="Vesth T.C."/>
            <person name="Theobald S."/>
            <person name="Frisvad J.C."/>
            <person name="Larsen T.O."/>
            <person name="Kjaerboelling I."/>
            <person name="Rothschild-Mancinelli K."/>
            <person name="Lyhne E.K."/>
            <person name="Kogle M.E."/>
            <person name="Barry K."/>
            <person name="Clum A."/>
            <person name="Na H."/>
            <person name="Ledsgaard L."/>
            <person name="Lin J."/>
            <person name="Lipzen A."/>
            <person name="Kuo A."/>
            <person name="Riley R."/>
            <person name="Mondo S."/>
            <person name="Labutti K."/>
            <person name="Haridas S."/>
            <person name="Pangalinan J."/>
            <person name="Salamov A.A."/>
            <person name="Simmons B.A."/>
            <person name="Magnuson J.K."/>
            <person name="Chen J."/>
            <person name="Drula E."/>
            <person name="Henrissat B."/>
            <person name="Wiebenga A."/>
            <person name="Lubbers R.J."/>
            <person name="Gomes A.C."/>
            <person name="Makela M.R."/>
            <person name="Stajich J."/>
            <person name="Grigoriev I.V."/>
            <person name="Mortensen U.H."/>
            <person name="De Vries R.P."/>
            <person name="Baker S.E."/>
            <person name="Andersen M.R."/>
        </authorList>
    </citation>
    <scope>NUCLEOTIDE SEQUENCE [LARGE SCALE GENOMIC DNA]</scope>
    <source>
        <strain evidence="1 2">CBS 588.65</strain>
    </source>
</reference>
<proteinExistence type="predicted"/>
<dbReference type="EMBL" id="JBFXLT010000043">
    <property type="protein sequence ID" value="KAL2813009.1"/>
    <property type="molecule type" value="Genomic_DNA"/>
</dbReference>
<keyword evidence="2" id="KW-1185">Reference proteome</keyword>
<accession>A0ABR4HC08</accession>
<evidence type="ECO:0000313" key="1">
    <source>
        <dbReference type="EMBL" id="KAL2813009.1"/>
    </source>
</evidence>
<gene>
    <name evidence="1" type="ORF">BJX63DRAFT_432297</name>
</gene>
<name>A0ABR4HC08_9EURO</name>
<organism evidence="1 2">
    <name type="scientific">Aspergillus granulosus</name>
    <dbReference type="NCBI Taxonomy" id="176169"/>
    <lineage>
        <taxon>Eukaryota</taxon>
        <taxon>Fungi</taxon>
        <taxon>Dikarya</taxon>
        <taxon>Ascomycota</taxon>
        <taxon>Pezizomycotina</taxon>
        <taxon>Eurotiomycetes</taxon>
        <taxon>Eurotiomycetidae</taxon>
        <taxon>Eurotiales</taxon>
        <taxon>Aspergillaceae</taxon>
        <taxon>Aspergillus</taxon>
        <taxon>Aspergillus subgen. Nidulantes</taxon>
    </lineage>
</organism>
<sequence length="148" mass="15675">MSTPISLPTTSYEGNIDGVSIMWSSNAIDRIPINAVSVDVDQLALKSVTERVALASAKRLNKTKVKILGTFHKTTTIRSTGKTENHPCHCTVSLNPGDATVHIYAKVDKETDLDALEVEGESVVPKGKTAPDPALSTGSYPAAAITTI</sequence>